<reference evidence="1" key="1">
    <citation type="submission" date="2017-02" db="UniProtKB">
        <authorList>
            <consortium name="WormBaseParasite"/>
        </authorList>
    </citation>
    <scope>IDENTIFICATION</scope>
</reference>
<sequence length="46" mass="5157">LARRKKSFPTPHLHSTCVIISWMLRVKRASSELGVVARLTGVDIII</sequence>
<proteinExistence type="predicted"/>
<name>A0A0R3TWW2_RODNA</name>
<accession>A0A0R3TWW2</accession>
<organism evidence="1">
    <name type="scientific">Rodentolepis nana</name>
    <name type="common">Dwarf tapeworm</name>
    <name type="synonym">Hymenolepis nana</name>
    <dbReference type="NCBI Taxonomy" id="102285"/>
    <lineage>
        <taxon>Eukaryota</taxon>
        <taxon>Metazoa</taxon>
        <taxon>Spiralia</taxon>
        <taxon>Lophotrochozoa</taxon>
        <taxon>Platyhelminthes</taxon>
        <taxon>Cestoda</taxon>
        <taxon>Eucestoda</taxon>
        <taxon>Cyclophyllidea</taxon>
        <taxon>Hymenolepididae</taxon>
        <taxon>Rodentolepis</taxon>
    </lineage>
</organism>
<evidence type="ECO:0000313" key="1">
    <source>
        <dbReference type="WBParaSite" id="HNAJ_0001235001-mRNA-1"/>
    </source>
</evidence>
<dbReference type="WBParaSite" id="HNAJ_0001235001-mRNA-1">
    <property type="protein sequence ID" value="HNAJ_0001235001-mRNA-1"/>
    <property type="gene ID" value="HNAJ_0001235001"/>
</dbReference>
<dbReference type="AlphaFoldDB" id="A0A0R3TWW2"/>
<protein>
    <submittedName>
        <fullName evidence="1">Transposase</fullName>
    </submittedName>
</protein>